<keyword evidence="9" id="KW-1185">Reference proteome</keyword>
<dbReference type="Proteomes" id="UP001605036">
    <property type="component" value="Unassembled WGS sequence"/>
</dbReference>
<dbReference type="PANTHER" id="PTHR10057:SF0">
    <property type="entry name" value="TRANSLOCATOR PROTEIN"/>
    <property type="match status" value="1"/>
</dbReference>
<dbReference type="InterPro" id="IPR038330">
    <property type="entry name" value="TspO/MBR-related_sf"/>
</dbReference>
<dbReference type="Gene3D" id="1.20.1260.100">
    <property type="entry name" value="TspO/MBR protein"/>
    <property type="match status" value="1"/>
</dbReference>
<keyword evidence="3 7" id="KW-0812">Transmembrane</keyword>
<protein>
    <recommendedName>
        <fullName evidence="10">Translocator protein</fullName>
    </recommendedName>
</protein>
<reference evidence="8 9" key="1">
    <citation type="submission" date="2024-09" db="EMBL/GenBank/DDBJ databases">
        <title>Chromosome-scale assembly of Riccia fluitans.</title>
        <authorList>
            <person name="Paukszto L."/>
            <person name="Sawicki J."/>
            <person name="Karawczyk K."/>
            <person name="Piernik-Szablinska J."/>
            <person name="Szczecinska M."/>
            <person name="Mazdziarz M."/>
        </authorList>
    </citation>
    <scope>NUCLEOTIDE SEQUENCE [LARGE SCALE GENOMIC DNA]</scope>
    <source>
        <strain evidence="8">Rf_01</strain>
        <tissue evidence="8">Aerial parts of the thallus</tissue>
    </source>
</reference>
<gene>
    <name evidence="8" type="ORF">R1flu_006640</name>
</gene>
<evidence type="ECO:0000256" key="5">
    <source>
        <dbReference type="ARBA" id="ARBA00023136"/>
    </source>
</evidence>
<dbReference type="GO" id="GO:0033013">
    <property type="term" value="P:tetrapyrrole metabolic process"/>
    <property type="evidence" value="ECO:0007669"/>
    <property type="project" value="UniProtKB-ARBA"/>
</dbReference>
<comment type="subcellular location">
    <subcellularLocation>
        <location evidence="1">Membrane</location>
        <topology evidence="1">Multi-pass membrane protein</topology>
    </subcellularLocation>
</comment>
<feature type="region of interest" description="Disordered" evidence="6">
    <location>
        <begin position="74"/>
        <end position="106"/>
    </location>
</feature>
<dbReference type="Pfam" id="PF03073">
    <property type="entry name" value="TspO_MBR"/>
    <property type="match status" value="1"/>
</dbReference>
<dbReference type="GO" id="GO:0016020">
    <property type="term" value="C:membrane"/>
    <property type="evidence" value="ECO:0007669"/>
    <property type="project" value="UniProtKB-SubCell"/>
</dbReference>
<name>A0ABD1YWL0_9MARC</name>
<dbReference type="CDD" id="cd15904">
    <property type="entry name" value="TSPO_MBR"/>
    <property type="match status" value="1"/>
</dbReference>
<feature type="transmembrane region" description="Helical" evidence="7">
    <location>
        <begin position="199"/>
        <end position="218"/>
    </location>
</feature>
<evidence type="ECO:0000256" key="2">
    <source>
        <dbReference type="ARBA" id="ARBA00007524"/>
    </source>
</evidence>
<evidence type="ECO:0000256" key="1">
    <source>
        <dbReference type="ARBA" id="ARBA00004141"/>
    </source>
</evidence>
<feature type="transmembrane region" description="Helical" evidence="7">
    <location>
        <begin position="165"/>
        <end position="187"/>
    </location>
</feature>
<dbReference type="EMBL" id="JBHFFA010000003">
    <property type="protein sequence ID" value="KAL2635161.1"/>
    <property type="molecule type" value="Genomic_DNA"/>
</dbReference>
<feature type="transmembrane region" description="Helical" evidence="7">
    <location>
        <begin position="224"/>
        <end position="244"/>
    </location>
</feature>
<comment type="similarity">
    <text evidence="2">Belongs to the TspO/BZRP family.</text>
</comment>
<evidence type="ECO:0000256" key="4">
    <source>
        <dbReference type="ARBA" id="ARBA00022989"/>
    </source>
</evidence>
<keyword evidence="5 7" id="KW-0472">Membrane</keyword>
<dbReference type="PANTHER" id="PTHR10057">
    <property type="entry name" value="PERIPHERAL-TYPE BENZODIAZEPINE RECEPTOR"/>
    <property type="match status" value="1"/>
</dbReference>
<dbReference type="FunFam" id="1.20.1260.100:FF:000001">
    <property type="entry name" value="translocator protein 2"/>
    <property type="match status" value="1"/>
</dbReference>
<evidence type="ECO:0000313" key="9">
    <source>
        <dbReference type="Proteomes" id="UP001605036"/>
    </source>
</evidence>
<feature type="transmembrane region" description="Helical" evidence="7">
    <location>
        <begin position="256"/>
        <end position="274"/>
    </location>
</feature>
<evidence type="ECO:0000256" key="7">
    <source>
        <dbReference type="SAM" id="Phobius"/>
    </source>
</evidence>
<evidence type="ECO:0000256" key="3">
    <source>
        <dbReference type="ARBA" id="ARBA00022692"/>
    </source>
</evidence>
<sequence length="289" mass="31139">MNSTVSGIISCSPAAAAVAVRSTPGAAVSRRFNTKAAAANCVTGRFRSELVSGAKYNGRVLQFQFSGLRRMSTTEGLAKRSRDPQLEGSEATVKDEAPAGKRSGASGLAQKSRGYVAATMSKPGVKSLVVAVAIPLILGSIDGLVNAPNTPWYFQLKKPWWQPPSFLFGATWSILYPLMGLASWLVWAEGGFHVQGRPLTLYITQLVLNLLWPVLFFGQQKLGLALVDIFALCGAVFATIKAFQPVNHVAANLMKPYFAWVVFATLLNANLWYLNRGSGTAVEQHPHAE</sequence>
<evidence type="ECO:0000256" key="6">
    <source>
        <dbReference type="SAM" id="MobiDB-lite"/>
    </source>
</evidence>
<dbReference type="AlphaFoldDB" id="A0ABD1YWL0"/>
<evidence type="ECO:0000313" key="8">
    <source>
        <dbReference type="EMBL" id="KAL2635161.1"/>
    </source>
</evidence>
<comment type="caution">
    <text evidence="8">The sequence shown here is derived from an EMBL/GenBank/DDBJ whole genome shotgun (WGS) entry which is preliminary data.</text>
</comment>
<dbReference type="InterPro" id="IPR004307">
    <property type="entry name" value="TspO_MBR"/>
</dbReference>
<keyword evidence="4 7" id="KW-1133">Transmembrane helix</keyword>
<accession>A0ABD1YWL0</accession>
<organism evidence="8 9">
    <name type="scientific">Riccia fluitans</name>
    <dbReference type="NCBI Taxonomy" id="41844"/>
    <lineage>
        <taxon>Eukaryota</taxon>
        <taxon>Viridiplantae</taxon>
        <taxon>Streptophyta</taxon>
        <taxon>Embryophyta</taxon>
        <taxon>Marchantiophyta</taxon>
        <taxon>Marchantiopsida</taxon>
        <taxon>Marchantiidae</taxon>
        <taxon>Marchantiales</taxon>
        <taxon>Ricciaceae</taxon>
        <taxon>Riccia</taxon>
    </lineage>
</organism>
<proteinExistence type="inferred from homology"/>
<evidence type="ECO:0008006" key="10">
    <source>
        <dbReference type="Google" id="ProtNLM"/>
    </source>
</evidence>